<gene>
    <name evidence="1" type="ORF">ET495_16590</name>
</gene>
<name>A0A4P6EQ09_9MICO</name>
<dbReference type="EMBL" id="CP035495">
    <property type="protein sequence ID" value="QAY64555.1"/>
    <property type="molecule type" value="Genomic_DNA"/>
</dbReference>
<evidence type="ECO:0000313" key="2">
    <source>
        <dbReference type="Proteomes" id="UP000291758"/>
    </source>
</evidence>
<protein>
    <submittedName>
        <fullName evidence="1">DUF3107 domain-containing protein</fullName>
    </submittedName>
</protein>
<dbReference type="KEGG" id="xyl:ET495_16590"/>
<keyword evidence="2" id="KW-1185">Reference proteome</keyword>
<sequence length="74" mass="7892">MEVTIGVQNLPRELAVETDLTADEVTATLKKALADGGVLELTDTRGRRIIVPTATIGYVEVGPEETHRVGFGSL</sequence>
<accession>A0A4P6EQ09</accession>
<organism evidence="1 2">
    <name type="scientific">Xylanimonas allomyrinae</name>
    <dbReference type="NCBI Taxonomy" id="2509459"/>
    <lineage>
        <taxon>Bacteria</taxon>
        <taxon>Bacillati</taxon>
        <taxon>Actinomycetota</taxon>
        <taxon>Actinomycetes</taxon>
        <taxon>Micrococcales</taxon>
        <taxon>Promicromonosporaceae</taxon>
        <taxon>Xylanimonas</taxon>
    </lineage>
</organism>
<dbReference type="Proteomes" id="UP000291758">
    <property type="component" value="Chromosome"/>
</dbReference>
<dbReference type="AlphaFoldDB" id="A0A4P6EQ09"/>
<evidence type="ECO:0000313" key="1">
    <source>
        <dbReference type="EMBL" id="QAY64555.1"/>
    </source>
</evidence>
<dbReference type="InterPro" id="IPR021456">
    <property type="entry name" value="DUF3107"/>
</dbReference>
<dbReference type="RefSeq" id="WP_129205697.1">
    <property type="nucleotide sequence ID" value="NZ_CP035495.1"/>
</dbReference>
<dbReference type="OrthoDB" id="3268468at2"/>
<proteinExistence type="predicted"/>
<dbReference type="Pfam" id="PF11305">
    <property type="entry name" value="DUF3107"/>
    <property type="match status" value="1"/>
</dbReference>
<reference evidence="1 2" key="1">
    <citation type="submission" date="2019-01" db="EMBL/GenBank/DDBJ databases">
        <title>Genome sequencing of strain 2JSPR-7.</title>
        <authorList>
            <person name="Heo J."/>
            <person name="Kim S.-J."/>
            <person name="Kim J.-S."/>
            <person name="Hong S.-B."/>
            <person name="Kwon S.-W."/>
        </authorList>
    </citation>
    <scope>NUCLEOTIDE SEQUENCE [LARGE SCALE GENOMIC DNA]</scope>
    <source>
        <strain evidence="1 2">2JSPR-7</strain>
    </source>
</reference>